<dbReference type="InterPro" id="IPR030456">
    <property type="entry name" value="TF_fork_head_CS_2"/>
</dbReference>
<feature type="compositionally biased region" description="Acidic residues" evidence="3">
    <location>
        <begin position="36"/>
        <end position="58"/>
    </location>
</feature>
<keyword evidence="6" id="KW-1185">Reference proteome</keyword>
<dbReference type="GO" id="GO:0006357">
    <property type="term" value="P:regulation of transcription by RNA polymerase II"/>
    <property type="evidence" value="ECO:0007669"/>
    <property type="project" value="TreeGrafter"/>
</dbReference>
<reference evidence="5" key="1">
    <citation type="submission" date="2021-06" db="EMBL/GenBank/DDBJ databases">
        <authorList>
            <person name="Hodson N. C."/>
            <person name="Mongue J. A."/>
            <person name="Jaron S. K."/>
        </authorList>
    </citation>
    <scope>NUCLEOTIDE SEQUENCE</scope>
</reference>
<accession>A0A8J2K5B1</accession>
<dbReference type="GO" id="GO:0005634">
    <property type="term" value="C:nucleus"/>
    <property type="evidence" value="ECO:0007669"/>
    <property type="project" value="UniProtKB-SubCell"/>
</dbReference>
<evidence type="ECO:0000259" key="4">
    <source>
        <dbReference type="PROSITE" id="PS50039"/>
    </source>
</evidence>
<dbReference type="OrthoDB" id="6230630at2759"/>
<feature type="region of interest" description="Disordered" evidence="3">
    <location>
        <begin position="27"/>
        <end position="136"/>
    </location>
</feature>
<dbReference type="SMART" id="SM00339">
    <property type="entry name" value="FH"/>
    <property type="match status" value="1"/>
</dbReference>
<evidence type="ECO:0000313" key="6">
    <source>
        <dbReference type="Proteomes" id="UP000708208"/>
    </source>
</evidence>
<feature type="DNA-binding region" description="Fork-head" evidence="2">
    <location>
        <begin position="137"/>
        <end position="231"/>
    </location>
</feature>
<dbReference type="CDD" id="cd20021">
    <property type="entry name" value="FH_FOXG"/>
    <property type="match status" value="1"/>
</dbReference>
<sequence>MAGAIASNAQRDLKPCDQDRPEYRISALCDTTTSSDENENDEDLNADIDVTDEDDEDEHGVIDLSDIGSRNVSSSSSDRKSETESPSDCKKSESGTDGHESKTEKGDGDEKIKDKKESSGDGGGASDSKSEKGKVEKPPYSYNALIMMAIRQSPEKRLTLNGIYEFIMKNFPYYRDNKQGWQNSIRHNLSLNKCFVKVPRHYDDPGKGNYWMLDPSSEDVFIGGSTGKLRRRTSTACRTRLAALKRSLSYGFPGHSPLFPHPHPQSVPGHPLTPAPLSPPFCWNTAPIPPVVAAQLYHQHNVHQQHHLASAIYR</sequence>
<feature type="region of interest" description="Disordered" evidence="3">
    <location>
        <begin position="1"/>
        <end position="20"/>
    </location>
</feature>
<comment type="caution">
    <text evidence="5">The sequence shown here is derived from an EMBL/GenBank/DDBJ whole genome shotgun (WGS) entry which is preliminary data.</text>
</comment>
<dbReference type="PANTHER" id="PTHR46617:SF3">
    <property type="entry name" value="FORKHEAD BOX PROTEIN G1"/>
    <property type="match status" value="1"/>
</dbReference>
<dbReference type="GO" id="GO:0003700">
    <property type="term" value="F:DNA-binding transcription factor activity"/>
    <property type="evidence" value="ECO:0007669"/>
    <property type="project" value="InterPro"/>
</dbReference>
<dbReference type="PANTHER" id="PTHR46617">
    <property type="entry name" value="FORKHEAD BOX PROTEIN G1"/>
    <property type="match status" value="1"/>
</dbReference>
<dbReference type="EMBL" id="CAJVCH010069946">
    <property type="protein sequence ID" value="CAG7720354.1"/>
    <property type="molecule type" value="Genomic_DNA"/>
</dbReference>
<gene>
    <name evidence="5" type="ORF">AFUS01_LOCUS9635</name>
</gene>
<evidence type="ECO:0000256" key="1">
    <source>
        <dbReference type="ARBA" id="ARBA00023125"/>
    </source>
</evidence>
<dbReference type="GO" id="GO:1990837">
    <property type="term" value="F:sequence-specific double-stranded DNA binding"/>
    <property type="evidence" value="ECO:0007669"/>
    <property type="project" value="TreeGrafter"/>
</dbReference>
<dbReference type="FunFam" id="1.10.10.10:FF:000135">
    <property type="entry name" value="forkhead box protein G1"/>
    <property type="match status" value="1"/>
</dbReference>
<dbReference type="PROSITE" id="PS00657">
    <property type="entry name" value="FORK_HEAD_1"/>
    <property type="match status" value="1"/>
</dbReference>
<name>A0A8J2K5B1_9HEXA</name>
<feature type="compositionally biased region" description="Low complexity" evidence="3">
    <location>
        <begin position="65"/>
        <end position="76"/>
    </location>
</feature>
<protein>
    <recommendedName>
        <fullName evidence="4">Fork-head domain-containing protein</fullName>
    </recommendedName>
</protein>
<feature type="domain" description="Fork-head" evidence="4">
    <location>
        <begin position="137"/>
        <end position="231"/>
    </location>
</feature>
<dbReference type="PROSITE" id="PS50039">
    <property type="entry name" value="FORK_HEAD_3"/>
    <property type="match status" value="1"/>
</dbReference>
<feature type="compositionally biased region" description="Basic and acidic residues" evidence="3">
    <location>
        <begin position="77"/>
        <end position="119"/>
    </location>
</feature>
<evidence type="ECO:0000256" key="3">
    <source>
        <dbReference type="SAM" id="MobiDB-lite"/>
    </source>
</evidence>
<comment type="subcellular location">
    <subcellularLocation>
        <location evidence="2">Nucleus</location>
    </subcellularLocation>
</comment>
<dbReference type="InterPro" id="IPR047208">
    <property type="entry name" value="FOXG1"/>
</dbReference>
<dbReference type="PROSITE" id="PS00658">
    <property type="entry name" value="FORK_HEAD_2"/>
    <property type="match status" value="1"/>
</dbReference>
<proteinExistence type="predicted"/>
<keyword evidence="2" id="KW-0539">Nucleus</keyword>
<keyword evidence="1 2" id="KW-0238">DNA-binding</keyword>
<evidence type="ECO:0000313" key="5">
    <source>
        <dbReference type="EMBL" id="CAG7720354.1"/>
    </source>
</evidence>
<dbReference type="InterPro" id="IPR018122">
    <property type="entry name" value="TF_fork_head_CS_1"/>
</dbReference>
<dbReference type="AlphaFoldDB" id="A0A8J2K5B1"/>
<dbReference type="InterPro" id="IPR001766">
    <property type="entry name" value="Fork_head_dom"/>
</dbReference>
<feature type="compositionally biased region" description="Basic and acidic residues" evidence="3">
    <location>
        <begin position="11"/>
        <end position="20"/>
    </location>
</feature>
<dbReference type="Proteomes" id="UP000708208">
    <property type="component" value="Unassembled WGS sequence"/>
</dbReference>
<dbReference type="Pfam" id="PF00250">
    <property type="entry name" value="Forkhead"/>
    <property type="match status" value="1"/>
</dbReference>
<evidence type="ECO:0000256" key="2">
    <source>
        <dbReference type="PROSITE-ProRule" id="PRU00089"/>
    </source>
</evidence>
<feature type="non-terminal residue" evidence="5">
    <location>
        <position position="1"/>
    </location>
</feature>
<organism evidence="5 6">
    <name type="scientific">Allacma fusca</name>
    <dbReference type="NCBI Taxonomy" id="39272"/>
    <lineage>
        <taxon>Eukaryota</taxon>
        <taxon>Metazoa</taxon>
        <taxon>Ecdysozoa</taxon>
        <taxon>Arthropoda</taxon>
        <taxon>Hexapoda</taxon>
        <taxon>Collembola</taxon>
        <taxon>Symphypleona</taxon>
        <taxon>Sminthuridae</taxon>
        <taxon>Allacma</taxon>
    </lineage>
</organism>